<protein>
    <recommendedName>
        <fullName evidence="5">Transmembrane protein</fullName>
    </recommendedName>
</protein>
<keyword evidence="1" id="KW-0472">Membrane</keyword>
<accession>A0A5N5QJ88</accession>
<evidence type="ECO:0000313" key="3">
    <source>
        <dbReference type="EMBL" id="KAB5591531.1"/>
    </source>
</evidence>
<evidence type="ECO:0000256" key="2">
    <source>
        <dbReference type="SAM" id="SignalP"/>
    </source>
</evidence>
<evidence type="ECO:0008006" key="5">
    <source>
        <dbReference type="Google" id="ProtNLM"/>
    </source>
</evidence>
<name>A0A5N5QJ88_9AGAM</name>
<evidence type="ECO:0000313" key="4">
    <source>
        <dbReference type="Proteomes" id="UP000383932"/>
    </source>
</evidence>
<keyword evidence="1" id="KW-0812">Transmembrane</keyword>
<dbReference type="AlphaFoldDB" id="A0A5N5QJ88"/>
<dbReference type="EMBL" id="SSOP01000101">
    <property type="protein sequence ID" value="KAB5591531.1"/>
    <property type="molecule type" value="Genomic_DNA"/>
</dbReference>
<keyword evidence="2" id="KW-0732">Signal</keyword>
<feature type="signal peptide" evidence="2">
    <location>
        <begin position="1"/>
        <end position="23"/>
    </location>
</feature>
<sequence>MRFHTPITHLLFQIVLLPILVLASALPRSVPDRDTEFMARDADDFNVVPDFRSVSGLPKSNDYLTPALWAIAYVVAGGYVARLVASVAMTGSVAFQGTIASLMSGTALCVASADFVARRSVHIFKS</sequence>
<gene>
    <name evidence="3" type="ORF">CTheo_5038</name>
</gene>
<feature type="transmembrane region" description="Helical" evidence="1">
    <location>
        <begin position="63"/>
        <end position="81"/>
    </location>
</feature>
<keyword evidence="1" id="KW-1133">Transmembrane helix</keyword>
<comment type="caution">
    <text evidence="3">The sequence shown here is derived from an EMBL/GenBank/DDBJ whole genome shotgun (WGS) entry which is preliminary data.</text>
</comment>
<feature type="chain" id="PRO_5024438463" description="Transmembrane protein" evidence="2">
    <location>
        <begin position="24"/>
        <end position="126"/>
    </location>
</feature>
<proteinExistence type="predicted"/>
<organism evidence="3 4">
    <name type="scientific">Ceratobasidium theobromae</name>
    <dbReference type="NCBI Taxonomy" id="1582974"/>
    <lineage>
        <taxon>Eukaryota</taxon>
        <taxon>Fungi</taxon>
        <taxon>Dikarya</taxon>
        <taxon>Basidiomycota</taxon>
        <taxon>Agaricomycotina</taxon>
        <taxon>Agaricomycetes</taxon>
        <taxon>Cantharellales</taxon>
        <taxon>Ceratobasidiaceae</taxon>
        <taxon>Ceratobasidium</taxon>
    </lineage>
</organism>
<keyword evidence="4" id="KW-1185">Reference proteome</keyword>
<reference evidence="3 4" key="1">
    <citation type="journal article" date="2019" name="Fungal Biol. Biotechnol.">
        <title>Draft genome sequence of fastidious pathogen Ceratobasidium theobromae, which causes vascular-streak dieback in Theobroma cacao.</title>
        <authorList>
            <person name="Ali S.S."/>
            <person name="Asman A."/>
            <person name="Shao J."/>
            <person name="Firmansyah A.P."/>
            <person name="Susilo A.W."/>
            <person name="Rosmana A."/>
            <person name="McMahon P."/>
            <person name="Junaid M."/>
            <person name="Guest D."/>
            <person name="Kheng T.Y."/>
            <person name="Meinhardt L.W."/>
            <person name="Bailey B.A."/>
        </authorList>
    </citation>
    <scope>NUCLEOTIDE SEQUENCE [LARGE SCALE GENOMIC DNA]</scope>
    <source>
        <strain evidence="3 4">CT2</strain>
    </source>
</reference>
<dbReference type="Proteomes" id="UP000383932">
    <property type="component" value="Unassembled WGS sequence"/>
</dbReference>
<evidence type="ECO:0000256" key="1">
    <source>
        <dbReference type="SAM" id="Phobius"/>
    </source>
</evidence>